<feature type="transmembrane region" description="Helical" evidence="9">
    <location>
        <begin position="85"/>
        <end position="102"/>
    </location>
</feature>
<evidence type="ECO:0000256" key="1">
    <source>
        <dbReference type="ARBA" id="ARBA00004651"/>
    </source>
</evidence>
<evidence type="ECO:0000256" key="9">
    <source>
        <dbReference type="HAMAP-Rule" id="MF_00024"/>
    </source>
</evidence>
<evidence type="ECO:0000256" key="8">
    <source>
        <dbReference type="ARBA" id="ARBA00023136"/>
    </source>
</evidence>
<dbReference type="GO" id="GO:0048472">
    <property type="term" value="F:threonine-phosphate decarboxylase activity"/>
    <property type="evidence" value="ECO:0007669"/>
    <property type="project" value="InterPro"/>
</dbReference>
<keyword evidence="7 9" id="KW-1133">Transmembrane helix</keyword>
<dbReference type="PANTHER" id="PTHR34308">
    <property type="entry name" value="COBALAMIN BIOSYNTHESIS PROTEIN CBIB"/>
    <property type="match status" value="1"/>
</dbReference>
<proteinExistence type="inferred from homology"/>
<dbReference type="Proteomes" id="UP000886757">
    <property type="component" value="Unassembled WGS sequence"/>
</dbReference>
<dbReference type="EMBL" id="DVGK01000059">
    <property type="protein sequence ID" value="HIR13293.1"/>
    <property type="molecule type" value="Genomic_DNA"/>
</dbReference>
<sequence length="326" mass="35827">MRFVFASLLAVIIGFAADLVFGDPSSRFHPICLIGNFISYMEKTARRIFPETPKGERAGGVFCGLTVILVSAGIPLFLLLFFYRISIFLGLAAEAVLCYFALSAKTLKKESVHVAEALEEEGLEAGRKAVSRIVGRDTQSLTREGVMKAAVETVAENYSDGVAAPLFYMILLGAPGGYFYKSINTMDSMLGYKNERYLNFGRFAAKLDDAVNFIPARLAALFLILSAFLCGQDGKMAWKIFRRDRFNHASPNSAQTESAAAGALHVQLAGDAWYFGKLYKKPVIGDDIRQVETEDIRRINQMMITASAVALAVFVCAKTFLLWLCG</sequence>
<reference evidence="10" key="1">
    <citation type="submission" date="2020-10" db="EMBL/GenBank/DDBJ databases">
        <authorList>
            <person name="Gilroy R."/>
        </authorList>
    </citation>
    <scope>NUCLEOTIDE SEQUENCE</scope>
    <source>
        <strain evidence="10">ChiSjej4B22-8148</strain>
    </source>
</reference>
<accession>A0A9D1AB42</accession>
<evidence type="ECO:0000256" key="6">
    <source>
        <dbReference type="ARBA" id="ARBA00022692"/>
    </source>
</evidence>
<comment type="function">
    <text evidence="9">Converts cobyric acid to cobinamide by the addition of aminopropanol on the F carboxylic group.</text>
</comment>
<comment type="caution">
    <text evidence="10">The sequence shown here is derived from an EMBL/GenBank/DDBJ whole genome shotgun (WGS) entry which is preliminary data.</text>
</comment>
<dbReference type="NCBIfam" id="TIGR00380">
    <property type="entry name" value="cobal_cbiB"/>
    <property type="match status" value="1"/>
</dbReference>
<keyword evidence="4 9" id="KW-1003">Cell membrane</keyword>
<evidence type="ECO:0000256" key="4">
    <source>
        <dbReference type="ARBA" id="ARBA00022475"/>
    </source>
</evidence>
<gene>
    <name evidence="9 10" type="primary">cobD</name>
    <name evidence="10" type="ORF">IAB31_05140</name>
</gene>
<reference evidence="10" key="2">
    <citation type="journal article" date="2021" name="PeerJ">
        <title>Extensive microbial diversity within the chicken gut microbiome revealed by metagenomics and culture.</title>
        <authorList>
            <person name="Gilroy R."/>
            <person name="Ravi A."/>
            <person name="Getino M."/>
            <person name="Pursley I."/>
            <person name="Horton D.L."/>
            <person name="Alikhan N.F."/>
            <person name="Baker D."/>
            <person name="Gharbi K."/>
            <person name="Hall N."/>
            <person name="Watson M."/>
            <person name="Adriaenssens E.M."/>
            <person name="Foster-Nyarko E."/>
            <person name="Jarju S."/>
            <person name="Secka A."/>
            <person name="Antonio M."/>
            <person name="Oren A."/>
            <person name="Chaudhuri R.R."/>
            <person name="La Ragione R."/>
            <person name="Hildebrand F."/>
            <person name="Pallen M.J."/>
        </authorList>
    </citation>
    <scope>NUCLEOTIDE SEQUENCE</scope>
    <source>
        <strain evidence="10">ChiSjej4B22-8148</strain>
    </source>
</reference>
<organism evidence="10 11">
    <name type="scientific">Candidatus Choladousia intestinavium</name>
    <dbReference type="NCBI Taxonomy" id="2840727"/>
    <lineage>
        <taxon>Bacteria</taxon>
        <taxon>Bacillati</taxon>
        <taxon>Bacillota</taxon>
        <taxon>Clostridia</taxon>
        <taxon>Lachnospirales</taxon>
        <taxon>Lachnospiraceae</taxon>
        <taxon>Lachnospiraceae incertae sedis</taxon>
        <taxon>Candidatus Choladousia</taxon>
    </lineage>
</organism>
<dbReference type="PANTHER" id="PTHR34308:SF1">
    <property type="entry name" value="COBALAMIN BIOSYNTHESIS PROTEIN CBIB"/>
    <property type="match status" value="1"/>
</dbReference>
<evidence type="ECO:0000256" key="3">
    <source>
        <dbReference type="ARBA" id="ARBA00006263"/>
    </source>
</evidence>
<keyword evidence="8 9" id="KW-0472">Membrane</keyword>
<evidence type="ECO:0000256" key="2">
    <source>
        <dbReference type="ARBA" id="ARBA00004953"/>
    </source>
</evidence>
<evidence type="ECO:0000256" key="7">
    <source>
        <dbReference type="ARBA" id="ARBA00022989"/>
    </source>
</evidence>
<comment type="caution">
    <text evidence="9">Lacks conserved residue(s) required for the propagation of feature annotation.</text>
</comment>
<dbReference type="GO" id="GO:0015420">
    <property type="term" value="F:ABC-type vitamin B12 transporter activity"/>
    <property type="evidence" value="ECO:0007669"/>
    <property type="project" value="UniProtKB-UniRule"/>
</dbReference>
<feature type="transmembrane region" description="Helical" evidence="9">
    <location>
        <begin position="162"/>
        <end position="180"/>
    </location>
</feature>
<dbReference type="Pfam" id="PF03186">
    <property type="entry name" value="CobD_Cbib"/>
    <property type="match status" value="1"/>
</dbReference>
<dbReference type="GO" id="GO:0009236">
    <property type="term" value="P:cobalamin biosynthetic process"/>
    <property type="evidence" value="ECO:0007669"/>
    <property type="project" value="UniProtKB-UniRule"/>
</dbReference>
<comment type="pathway">
    <text evidence="2 9">Cofactor biosynthesis; adenosylcobalamin biosynthesis.</text>
</comment>
<comment type="subcellular location">
    <subcellularLocation>
        <location evidence="1 9">Cell membrane</location>
        <topology evidence="1 9">Multi-pass membrane protein</topology>
    </subcellularLocation>
</comment>
<dbReference type="GO" id="GO:0005886">
    <property type="term" value="C:plasma membrane"/>
    <property type="evidence" value="ECO:0007669"/>
    <property type="project" value="UniProtKB-SubCell"/>
</dbReference>
<name>A0A9D1AB42_9FIRM</name>
<evidence type="ECO:0000313" key="11">
    <source>
        <dbReference type="Proteomes" id="UP000886757"/>
    </source>
</evidence>
<protein>
    <recommendedName>
        <fullName evidence="9">Cobalamin biosynthesis protein CobD</fullName>
    </recommendedName>
</protein>
<feature type="transmembrane region" description="Helical" evidence="9">
    <location>
        <begin position="303"/>
        <end position="324"/>
    </location>
</feature>
<dbReference type="AlphaFoldDB" id="A0A9D1AB42"/>
<feature type="transmembrane region" description="Helical" evidence="9">
    <location>
        <begin position="61"/>
        <end position="79"/>
    </location>
</feature>
<dbReference type="HAMAP" id="MF_00024">
    <property type="entry name" value="CobD_CbiB"/>
    <property type="match status" value="1"/>
</dbReference>
<keyword evidence="5 9" id="KW-0169">Cobalamin biosynthesis</keyword>
<keyword evidence="6 9" id="KW-0812">Transmembrane</keyword>
<evidence type="ECO:0000256" key="5">
    <source>
        <dbReference type="ARBA" id="ARBA00022573"/>
    </source>
</evidence>
<dbReference type="InterPro" id="IPR004485">
    <property type="entry name" value="Cobalamin_biosynth_CobD/CbiB"/>
</dbReference>
<evidence type="ECO:0000313" key="10">
    <source>
        <dbReference type="EMBL" id="HIR13293.1"/>
    </source>
</evidence>
<comment type="similarity">
    <text evidence="3 9">Belongs to the CobD/CbiB family.</text>
</comment>